<dbReference type="PANTHER" id="PTHR21625:SF1">
    <property type="entry name" value="DYNEIN REGULATORY COMPLEX PROTEIN 1"/>
    <property type="match status" value="1"/>
</dbReference>
<feature type="non-terminal residue" evidence="3">
    <location>
        <position position="119"/>
    </location>
</feature>
<feature type="domain" description="Dynein regulatory complex protein 1 C-terminal" evidence="2">
    <location>
        <begin position="70"/>
        <end position="119"/>
    </location>
</feature>
<dbReference type="GO" id="GO:0003352">
    <property type="term" value="P:regulation of cilium movement"/>
    <property type="evidence" value="ECO:0007669"/>
    <property type="project" value="TreeGrafter"/>
</dbReference>
<dbReference type="GO" id="GO:0070286">
    <property type="term" value="P:axonemal dynein complex assembly"/>
    <property type="evidence" value="ECO:0007669"/>
    <property type="project" value="InterPro"/>
</dbReference>
<sequence>DPAEDREDGGSSSQRDELRSPWSSLPSVYIHADDVLKILKAFVRDFDKLREKEGSAKEVLQVRDSSKDGEYWEALAHVIPEPTLKLWDALAVALEEYHEVLAHRAGLLAEAAVLQQQNS</sequence>
<dbReference type="AlphaFoldDB" id="A0A851M030"/>
<dbReference type="Pfam" id="PF14775">
    <property type="entry name" value="NYD-SP28_assoc"/>
    <property type="match status" value="1"/>
</dbReference>
<evidence type="ECO:0000313" key="3">
    <source>
        <dbReference type="EMBL" id="NXC22956.1"/>
    </source>
</evidence>
<dbReference type="GO" id="GO:0005858">
    <property type="term" value="C:axonemal dynein complex"/>
    <property type="evidence" value="ECO:0007669"/>
    <property type="project" value="InterPro"/>
</dbReference>
<dbReference type="InterPro" id="IPR029440">
    <property type="entry name" value="DRC1_C"/>
</dbReference>
<dbReference type="Proteomes" id="UP000621168">
    <property type="component" value="Unassembled WGS sequence"/>
</dbReference>
<evidence type="ECO:0000313" key="4">
    <source>
        <dbReference type="Proteomes" id="UP000621168"/>
    </source>
</evidence>
<dbReference type="InterPro" id="IPR039750">
    <property type="entry name" value="DRC1/DRC2"/>
</dbReference>
<comment type="caution">
    <text evidence="3">The sequence shown here is derived from an EMBL/GenBank/DDBJ whole genome shotgun (WGS) entry which is preliminary data.</text>
</comment>
<feature type="region of interest" description="Disordered" evidence="1">
    <location>
        <begin position="1"/>
        <end position="21"/>
    </location>
</feature>
<organism evidence="3 4">
    <name type="scientific">Corythaeola cristata</name>
    <name type="common">Great blue turaco</name>
    <dbReference type="NCBI Taxonomy" id="103954"/>
    <lineage>
        <taxon>Eukaryota</taxon>
        <taxon>Metazoa</taxon>
        <taxon>Chordata</taxon>
        <taxon>Craniata</taxon>
        <taxon>Vertebrata</taxon>
        <taxon>Euteleostomi</taxon>
        <taxon>Archelosauria</taxon>
        <taxon>Archosauria</taxon>
        <taxon>Dinosauria</taxon>
        <taxon>Saurischia</taxon>
        <taxon>Theropoda</taxon>
        <taxon>Coelurosauria</taxon>
        <taxon>Aves</taxon>
        <taxon>Neognathae</taxon>
        <taxon>Neoaves</taxon>
        <taxon>Otidimorphae</taxon>
        <taxon>Musophagiformes</taxon>
        <taxon>Musophagidae</taxon>
        <taxon>Corythaeola</taxon>
    </lineage>
</organism>
<dbReference type="GO" id="GO:0060285">
    <property type="term" value="P:cilium-dependent cell motility"/>
    <property type="evidence" value="ECO:0007669"/>
    <property type="project" value="TreeGrafter"/>
</dbReference>
<gene>
    <name evidence="3" type="primary">Drc1</name>
    <name evidence="3" type="ORF">CORCRI_R12871</name>
</gene>
<dbReference type="OrthoDB" id="10260459at2759"/>
<feature type="non-terminal residue" evidence="3">
    <location>
        <position position="1"/>
    </location>
</feature>
<accession>A0A851M030</accession>
<evidence type="ECO:0000256" key="1">
    <source>
        <dbReference type="SAM" id="MobiDB-lite"/>
    </source>
</evidence>
<evidence type="ECO:0000259" key="2">
    <source>
        <dbReference type="Pfam" id="PF14775"/>
    </source>
</evidence>
<dbReference type="PANTHER" id="PTHR21625">
    <property type="entry name" value="NYD-SP28 PROTEIN"/>
    <property type="match status" value="1"/>
</dbReference>
<name>A0A851M030_CORCR</name>
<keyword evidence="4" id="KW-1185">Reference proteome</keyword>
<protein>
    <submittedName>
        <fullName evidence="3">DRC1 protein</fullName>
    </submittedName>
</protein>
<proteinExistence type="predicted"/>
<dbReference type="EMBL" id="WBMX01023109">
    <property type="protein sequence ID" value="NXC22956.1"/>
    <property type="molecule type" value="Genomic_DNA"/>
</dbReference>
<reference evidence="3" key="1">
    <citation type="submission" date="2019-09" db="EMBL/GenBank/DDBJ databases">
        <title>Bird 10,000 Genomes (B10K) Project - Family phase.</title>
        <authorList>
            <person name="Zhang G."/>
        </authorList>
    </citation>
    <scope>NUCLEOTIDE SEQUENCE</scope>
    <source>
        <strain evidence="3">B10K-CU-031-40</strain>
    </source>
</reference>